<proteinExistence type="predicted"/>
<dbReference type="OrthoDB" id="5982943at2759"/>
<evidence type="ECO:0000313" key="2">
    <source>
        <dbReference type="Proteomes" id="UP000225706"/>
    </source>
</evidence>
<accession>A0A2B4S6Y7</accession>
<dbReference type="PANTHER" id="PTHR47510:SF3">
    <property type="entry name" value="ENDO_EXONUCLEASE_PHOSPHATASE DOMAIN-CONTAINING PROTEIN"/>
    <property type="match status" value="1"/>
</dbReference>
<comment type="caution">
    <text evidence="1">The sequence shown here is derived from an EMBL/GenBank/DDBJ whole genome shotgun (WGS) entry which is preliminary data.</text>
</comment>
<reference evidence="2" key="1">
    <citation type="journal article" date="2017" name="bioRxiv">
        <title>Comparative analysis of the genomes of Stylophora pistillata and Acropora digitifera provides evidence for extensive differences between species of corals.</title>
        <authorList>
            <person name="Voolstra C.R."/>
            <person name="Li Y."/>
            <person name="Liew Y.J."/>
            <person name="Baumgarten S."/>
            <person name="Zoccola D."/>
            <person name="Flot J.-F."/>
            <person name="Tambutte S."/>
            <person name="Allemand D."/>
            <person name="Aranda M."/>
        </authorList>
    </citation>
    <scope>NUCLEOTIDE SEQUENCE [LARGE SCALE GENOMIC DNA]</scope>
</reference>
<gene>
    <name evidence="1" type="ORF">AWC38_SpisGene8894</name>
</gene>
<dbReference type="Proteomes" id="UP000225706">
    <property type="component" value="Unassembled WGS sequence"/>
</dbReference>
<evidence type="ECO:0000313" key="1">
    <source>
        <dbReference type="EMBL" id="PFX26424.1"/>
    </source>
</evidence>
<name>A0A2B4S6Y7_STYPI</name>
<protein>
    <recommendedName>
        <fullName evidence="3">RNA-directed DNA polymerase from mobile element jockey</fullName>
    </recommendedName>
</protein>
<keyword evidence="2" id="KW-1185">Reference proteome</keyword>
<dbReference type="STRING" id="50429.A0A2B4S6Y7"/>
<organism evidence="1 2">
    <name type="scientific">Stylophora pistillata</name>
    <name type="common">Smooth cauliflower coral</name>
    <dbReference type="NCBI Taxonomy" id="50429"/>
    <lineage>
        <taxon>Eukaryota</taxon>
        <taxon>Metazoa</taxon>
        <taxon>Cnidaria</taxon>
        <taxon>Anthozoa</taxon>
        <taxon>Hexacorallia</taxon>
        <taxon>Scleractinia</taxon>
        <taxon>Astrocoeniina</taxon>
        <taxon>Pocilloporidae</taxon>
        <taxon>Stylophora</taxon>
    </lineage>
</organism>
<dbReference type="PANTHER" id="PTHR47510">
    <property type="entry name" value="REVERSE TRANSCRIPTASE DOMAIN-CONTAINING PROTEIN"/>
    <property type="match status" value="1"/>
</dbReference>
<dbReference type="AlphaFoldDB" id="A0A2B4S6Y7"/>
<evidence type="ECO:0008006" key="3">
    <source>
        <dbReference type="Google" id="ProtNLM"/>
    </source>
</evidence>
<sequence>MNTFRTLRNCVNRERKICRAKYYEAKFSHLRECKPSVWWKEVKKLSGMSPASETRDDTCKLLQHLGFSPGDLANYINSAFLTPMQSFEPLTHNPFDPPLINNESHAVNTISEFSTFMKLSALNPSKAQGPDGIPVWVLKENADLLAGPVSVILNSSFHESRLPPSWKEADVVPVPKQRPINDINKHLRPISVTPILSKLAEDHIVEKYVKPAVLQSIDPRQFGSIPKSSTTHALVNMTHNWLVNTDGNGSTARVVLLDLPDLWKYVDDTSCSEIVIKGSVSKRQEAVDDLSRQASIDGF</sequence>
<dbReference type="EMBL" id="LSMT01000126">
    <property type="protein sequence ID" value="PFX26424.1"/>
    <property type="molecule type" value="Genomic_DNA"/>
</dbReference>